<name>A0A4Y2K5P4_ARAVE</name>
<reference evidence="2 3" key="1">
    <citation type="journal article" date="2019" name="Sci. Rep.">
        <title>Orb-weaving spider Araneus ventricosus genome elucidates the spidroin gene catalogue.</title>
        <authorList>
            <person name="Kono N."/>
            <person name="Nakamura H."/>
            <person name="Ohtoshi R."/>
            <person name="Moran D.A.P."/>
            <person name="Shinohara A."/>
            <person name="Yoshida Y."/>
            <person name="Fujiwara M."/>
            <person name="Mori M."/>
            <person name="Tomita M."/>
            <person name="Arakawa K."/>
        </authorList>
    </citation>
    <scope>NUCLEOTIDE SEQUENCE [LARGE SCALE GENOMIC DNA]</scope>
</reference>
<evidence type="ECO:0000313" key="3">
    <source>
        <dbReference type="Proteomes" id="UP000499080"/>
    </source>
</evidence>
<feature type="signal peptide" evidence="1">
    <location>
        <begin position="1"/>
        <end position="19"/>
    </location>
</feature>
<feature type="chain" id="PRO_5021309974" description="Secreted protein" evidence="1">
    <location>
        <begin position="20"/>
        <end position="238"/>
    </location>
</feature>
<comment type="caution">
    <text evidence="2">The sequence shown here is derived from an EMBL/GenBank/DDBJ whole genome shotgun (WGS) entry which is preliminary data.</text>
</comment>
<dbReference type="EMBL" id="BGPR01004289">
    <property type="protein sequence ID" value="GBM98053.1"/>
    <property type="molecule type" value="Genomic_DNA"/>
</dbReference>
<keyword evidence="3" id="KW-1185">Reference proteome</keyword>
<dbReference type="AlphaFoldDB" id="A0A4Y2K5P4"/>
<dbReference type="Proteomes" id="UP000499080">
    <property type="component" value="Unassembled WGS sequence"/>
</dbReference>
<protein>
    <recommendedName>
        <fullName evidence="4">Secreted protein</fullName>
    </recommendedName>
</protein>
<evidence type="ECO:0000313" key="2">
    <source>
        <dbReference type="EMBL" id="GBM98053.1"/>
    </source>
</evidence>
<organism evidence="2 3">
    <name type="scientific">Araneus ventricosus</name>
    <name type="common">Orbweaver spider</name>
    <name type="synonym">Epeira ventricosa</name>
    <dbReference type="NCBI Taxonomy" id="182803"/>
    <lineage>
        <taxon>Eukaryota</taxon>
        <taxon>Metazoa</taxon>
        <taxon>Ecdysozoa</taxon>
        <taxon>Arthropoda</taxon>
        <taxon>Chelicerata</taxon>
        <taxon>Arachnida</taxon>
        <taxon>Araneae</taxon>
        <taxon>Araneomorphae</taxon>
        <taxon>Entelegynae</taxon>
        <taxon>Araneoidea</taxon>
        <taxon>Araneidae</taxon>
        <taxon>Araneus</taxon>
    </lineage>
</organism>
<keyword evidence="1" id="KW-0732">Signal</keyword>
<evidence type="ECO:0000256" key="1">
    <source>
        <dbReference type="SAM" id="SignalP"/>
    </source>
</evidence>
<dbReference type="InterPro" id="IPR038602">
    <property type="entry name" value="Mite_allergen_7_sf"/>
</dbReference>
<gene>
    <name evidence="2" type="ORF">AVEN_257986_1</name>
</gene>
<dbReference type="OrthoDB" id="10328277at2759"/>
<proteinExistence type="predicted"/>
<accession>A0A4Y2K5P4</accession>
<dbReference type="Gene3D" id="3.15.10.50">
    <property type="match status" value="1"/>
</dbReference>
<evidence type="ECO:0008006" key="4">
    <source>
        <dbReference type="Google" id="ProtNLM"/>
    </source>
</evidence>
<sequence>MVILAIVLNVLVSFPKCLFQEWPLQPNRPLHGVAFAAEPANKYVETILQSFLPRELLSANLLPARLPEFTVVLGASKDHKEVIKVNFTFGNVTGLDRIKRKGDCSGPKSYKREISINCTLSLFPLQSAHRTIVRNSTYTNVGKVQAALTEVLVDLQIVGKAQGSDVLVRKFDVGRMDTLTPVFSNIPAYLRGDLPYLQNAYKKHVLNNLYGILSQKYADALGRTLAGIHMPRSILPRL</sequence>